<name>A0A1E7JVL8_9ACTN</name>
<accession>A0A1E7JVL8</accession>
<proteinExistence type="predicted"/>
<organism evidence="1 2">
    <name type="scientific">Streptomyces abyssalis</name>
    <dbReference type="NCBI Taxonomy" id="933944"/>
    <lineage>
        <taxon>Bacteria</taxon>
        <taxon>Bacillati</taxon>
        <taxon>Actinomycetota</taxon>
        <taxon>Actinomycetes</taxon>
        <taxon>Kitasatosporales</taxon>
        <taxon>Streptomycetaceae</taxon>
        <taxon>Streptomyces</taxon>
    </lineage>
</organism>
<protein>
    <submittedName>
        <fullName evidence="1">Uncharacterized protein</fullName>
    </submittedName>
</protein>
<evidence type="ECO:0000313" key="2">
    <source>
        <dbReference type="Proteomes" id="UP000176087"/>
    </source>
</evidence>
<dbReference type="STRING" id="933944.AN215_00785"/>
<gene>
    <name evidence="1" type="ORF">AN215_00785</name>
</gene>
<reference evidence="1 2" key="1">
    <citation type="journal article" date="2016" name="Front. Microbiol.">
        <title>Comparative Genomics Analysis of Streptomyces Species Reveals Their Adaptation to the Marine Environment and Their Diversity at the Genomic Level.</title>
        <authorList>
            <person name="Tian X."/>
            <person name="Zhang Z."/>
            <person name="Yang T."/>
            <person name="Chen M."/>
            <person name="Li J."/>
            <person name="Chen F."/>
            <person name="Yang J."/>
            <person name="Li W."/>
            <person name="Zhang B."/>
            <person name="Zhang Z."/>
            <person name="Wu J."/>
            <person name="Zhang C."/>
            <person name="Long L."/>
            <person name="Xiao J."/>
        </authorList>
    </citation>
    <scope>NUCLEOTIDE SEQUENCE [LARGE SCALE GENOMIC DNA]</scope>
    <source>
        <strain evidence="1 2">SCSIO 10390</strain>
    </source>
</reference>
<dbReference type="Proteomes" id="UP000176087">
    <property type="component" value="Unassembled WGS sequence"/>
</dbReference>
<dbReference type="RefSeq" id="WP_070008761.1">
    <property type="nucleotide sequence ID" value="NZ_LJGS01000034.1"/>
</dbReference>
<dbReference type="OrthoDB" id="4303921at2"/>
<dbReference type="AlphaFoldDB" id="A0A1E7JVL8"/>
<dbReference type="EMBL" id="LJGT01000035">
    <property type="protein sequence ID" value="OEU94511.1"/>
    <property type="molecule type" value="Genomic_DNA"/>
</dbReference>
<comment type="caution">
    <text evidence="1">The sequence shown here is derived from an EMBL/GenBank/DDBJ whole genome shotgun (WGS) entry which is preliminary data.</text>
</comment>
<dbReference type="PATRIC" id="fig|933944.5.peg.4978"/>
<keyword evidence="2" id="KW-1185">Reference proteome</keyword>
<sequence>MFPIEGPIVADATRHLAHSALPDAPVVPDGPEKVRKSRRTLARTLRGIADRLEPPRCVDPALRPHPQ</sequence>
<evidence type="ECO:0000313" key="1">
    <source>
        <dbReference type="EMBL" id="OEU94511.1"/>
    </source>
</evidence>